<sequence length="208" mass="23310">MTRILPDGYHALAPGKLANVVTFLETTAPPAPSGRPAPAGYRLERVERWTLAEFRRLYVEIGARWLWTSRMLMSDAVLAERLHRPGTEAYVPVSDGKVMGILELDFADPADVELSFFGLVPEAIGGGVGRWLMEEAFRIVWSRPETRRLWLHTCHFDSPQALPFYVRMGFSPYARAVEVHDDPRLIGRLDPAAGPHVPVIAEARLPDL</sequence>
<gene>
    <name evidence="4" type="ORF">EDD54_1425</name>
</gene>
<evidence type="ECO:0000313" key="4">
    <source>
        <dbReference type="EMBL" id="TDP87528.1"/>
    </source>
</evidence>
<dbReference type="AlphaFoldDB" id="A0A4V3CWS7"/>
<evidence type="ECO:0000256" key="1">
    <source>
        <dbReference type="ARBA" id="ARBA00022679"/>
    </source>
</evidence>
<keyword evidence="2" id="KW-0012">Acyltransferase</keyword>
<dbReference type="Gene3D" id="3.40.630.30">
    <property type="match status" value="1"/>
</dbReference>
<accession>A0A4V3CWS7</accession>
<dbReference type="Pfam" id="PF00583">
    <property type="entry name" value="Acetyltransf_1"/>
    <property type="match status" value="1"/>
</dbReference>
<name>A0A4V3CWS7_9HYPH</name>
<dbReference type="RefSeq" id="WP_126535359.1">
    <property type="nucleotide sequence ID" value="NZ_BSPM01000008.1"/>
</dbReference>
<dbReference type="EMBL" id="SNXY01000006">
    <property type="protein sequence ID" value="TDP87528.1"/>
    <property type="molecule type" value="Genomic_DNA"/>
</dbReference>
<dbReference type="InterPro" id="IPR000182">
    <property type="entry name" value="GNAT_dom"/>
</dbReference>
<evidence type="ECO:0000313" key="5">
    <source>
        <dbReference type="Proteomes" id="UP000294547"/>
    </source>
</evidence>
<reference evidence="4 5" key="1">
    <citation type="submission" date="2019-03" db="EMBL/GenBank/DDBJ databases">
        <title>Genomic Encyclopedia of Type Strains, Phase IV (KMG-IV): sequencing the most valuable type-strain genomes for metagenomic binning, comparative biology and taxonomic classification.</title>
        <authorList>
            <person name="Goeker M."/>
        </authorList>
    </citation>
    <scope>NUCLEOTIDE SEQUENCE [LARGE SCALE GENOMIC DNA]</scope>
    <source>
        <strain evidence="4 5">DSM 102969</strain>
    </source>
</reference>
<dbReference type="PANTHER" id="PTHR43800">
    <property type="entry name" value="PEPTIDYL-LYSINE N-ACETYLTRANSFERASE YJAB"/>
    <property type="match status" value="1"/>
</dbReference>
<dbReference type="Proteomes" id="UP000294547">
    <property type="component" value="Unassembled WGS sequence"/>
</dbReference>
<dbReference type="OrthoDB" id="275336at2"/>
<proteinExistence type="predicted"/>
<evidence type="ECO:0000259" key="3">
    <source>
        <dbReference type="PROSITE" id="PS51186"/>
    </source>
</evidence>
<organism evidence="4 5">
    <name type="scientific">Oharaeibacter diazotrophicus</name>
    <dbReference type="NCBI Taxonomy" id="1920512"/>
    <lineage>
        <taxon>Bacteria</taxon>
        <taxon>Pseudomonadati</taxon>
        <taxon>Pseudomonadota</taxon>
        <taxon>Alphaproteobacteria</taxon>
        <taxon>Hyphomicrobiales</taxon>
        <taxon>Pleomorphomonadaceae</taxon>
        <taxon>Oharaeibacter</taxon>
    </lineage>
</organism>
<dbReference type="SUPFAM" id="SSF55729">
    <property type="entry name" value="Acyl-CoA N-acyltransferases (Nat)"/>
    <property type="match status" value="1"/>
</dbReference>
<evidence type="ECO:0000256" key="2">
    <source>
        <dbReference type="ARBA" id="ARBA00023315"/>
    </source>
</evidence>
<dbReference type="InterPro" id="IPR016181">
    <property type="entry name" value="Acyl_CoA_acyltransferase"/>
</dbReference>
<keyword evidence="1 4" id="KW-0808">Transferase</keyword>
<protein>
    <submittedName>
        <fullName evidence="4">Acetyltransferase (GNAT) family protein</fullName>
    </submittedName>
</protein>
<dbReference type="PROSITE" id="PS51186">
    <property type="entry name" value="GNAT"/>
    <property type="match status" value="1"/>
</dbReference>
<comment type="caution">
    <text evidence="4">The sequence shown here is derived from an EMBL/GenBank/DDBJ whole genome shotgun (WGS) entry which is preliminary data.</text>
</comment>
<dbReference type="CDD" id="cd04301">
    <property type="entry name" value="NAT_SF"/>
    <property type="match status" value="1"/>
</dbReference>
<feature type="domain" description="N-acetyltransferase" evidence="3">
    <location>
        <begin position="41"/>
        <end position="191"/>
    </location>
</feature>
<dbReference type="GO" id="GO:0016747">
    <property type="term" value="F:acyltransferase activity, transferring groups other than amino-acyl groups"/>
    <property type="evidence" value="ECO:0007669"/>
    <property type="project" value="InterPro"/>
</dbReference>
<dbReference type="PANTHER" id="PTHR43800:SF1">
    <property type="entry name" value="PEPTIDYL-LYSINE N-ACETYLTRANSFERASE YJAB"/>
    <property type="match status" value="1"/>
</dbReference>
<keyword evidence="5" id="KW-1185">Reference proteome</keyword>